<name>A0A7J0EN09_9ERIC</name>
<dbReference type="GO" id="GO:0009733">
    <property type="term" value="P:response to auxin"/>
    <property type="evidence" value="ECO:0007669"/>
    <property type="project" value="InterPro"/>
</dbReference>
<evidence type="ECO:0000256" key="1">
    <source>
        <dbReference type="ARBA" id="ARBA00006974"/>
    </source>
</evidence>
<dbReference type="EMBL" id="BJWL01000005">
    <property type="protein sequence ID" value="GFY87873.1"/>
    <property type="molecule type" value="Genomic_DNA"/>
</dbReference>
<gene>
    <name evidence="2" type="ORF">Acr_05g0015120</name>
</gene>
<comment type="caution">
    <text evidence="2">The sequence shown here is derived from an EMBL/GenBank/DDBJ whole genome shotgun (WGS) entry which is preliminary data.</text>
</comment>
<evidence type="ECO:0000313" key="2">
    <source>
        <dbReference type="EMBL" id="GFY87873.1"/>
    </source>
</evidence>
<dbReference type="AlphaFoldDB" id="A0A7J0EN09"/>
<sequence>MISPKKLIKMARIRQKFTTYTRTTRIFFPGDKMDAYAGSCSNSSLVADKGHFVVYMADQTLFMISLECVISLIQHSVAKGSMKALLVTVNLSFGLYSSSSFHQGKANQQLLDC</sequence>
<protein>
    <submittedName>
        <fullName evidence="2">Uncharacterized protein</fullName>
    </submittedName>
</protein>
<dbReference type="PANTHER" id="PTHR31175">
    <property type="entry name" value="AUXIN-RESPONSIVE FAMILY PROTEIN"/>
    <property type="match status" value="1"/>
</dbReference>
<dbReference type="Proteomes" id="UP000585474">
    <property type="component" value="Unassembled WGS sequence"/>
</dbReference>
<organism evidence="2 3">
    <name type="scientific">Actinidia rufa</name>
    <dbReference type="NCBI Taxonomy" id="165716"/>
    <lineage>
        <taxon>Eukaryota</taxon>
        <taxon>Viridiplantae</taxon>
        <taxon>Streptophyta</taxon>
        <taxon>Embryophyta</taxon>
        <taxon>Tracheophyta</taxon>
        <taxon>Spermatophyta</taxon>
        <taxon>Magnoliopsida</taxon>
        <taxon>eudicotyledons</taxon>
        <taxon>Gunneridae</taxon>
        <taxon>Pentapetalae</taxon>
        <taxon>asterids</taxon>
        <taxon>Ericales</taxon>
        <taxon>Actinidiaceae</taxon>
        <taxon>Actinidia</taxon>
    </lineage>
</organism>
<dbReference type="InterPro" id="IPR003676">
    <property type="entry name" value="SAUR_fam"/>
</dbReference>
<evidence type="ECO:0000313" key="3">
    <source>
        <dbReference type="Proteomes" id="UP000585474"/>
    </source>
</evidence>
<reference evidence="2 3" key="1">
    <citation type="submission" date="2019-07" db="EMBL/GenBank/DDBJ databases">
        <title>De Novo Assembly of kiwifruit Actinidia rufa.</title>
        <authorList>
            <person name="Sugita-Konishi S."/>
            <person name="Sato K."/>
            <person name="Mori E."/>
            <person name="Abe Y."/>
            <person name="Kisaki G."/>
            <person name="Hamano K."/>
            <person name="Suezawa K."/>
            <person name="Otani M."/>
            <person name="Fukuda T."/>
            <person name="Manabe T."/>
            <person name="Gomi K."/>
            <person name="Tabuchi M."/>
            <person name="Akimitsu K."/>
            <person name="Kataoka I."/>
        </authorList>
    </citation>
    <scope>NUCLEOTIDE SEQUENCE [LARGE SCALE GENOMIC DNA]</scope>
    <source>
        <strain evidence="3">cv. Fuchu</strain>
    </source>
</reference>
<accession>A0A7J0EN09</accession>
<comment type="similarity">
    <text evidence="1">Belongs to the ARG7 family.</text>
</comment>
<proteinExistence type="inferred from homology"/>
<dbReference type="OrthoDB" id="605123at2759"/>
<dbReference type="Pfam" id="PF02519">
    <property type="entry name" value="Auxin_inducible"/>
    <property type="match status" value="1"/>
</dbReference>
<keyword evidence="3" id="KW-1185">Reference proteome</keyword>
<dbReference type="PANTHER" id="PTHR31175:SF82">
    <property type="entry name" value="AUXIN-RESPONSIVE PROTEIN SAUR65"/>
    <property type="match status" value="1"/>
</dbReference>